<dbReference type="PROSITE" id="PS00716">
    <property type="entry name" value="SIGMA70_2"/>
    <property type="match status" value="1"/>
</dbReference>
<dbReference type="PANTHER" id="PTHR30603">
    <property type="entry name" value="RNA POLYMERASE SIGMA FACTOR RPO"/>
    <property type="match status" value="1"/>
</dbReference>
<keyword evidence="4" id="KW-0804">Transcription</keyword>
<dbReference type="Gene3D" id="1.10.1740.10">
    <property type="match status" value="1"/>
</dbReference>
<organism evidence="6 7">
    <name type="scientific">Tepidibacillus decaturensis</name>
    <dbReference type="NCBI Taxonomy" id="1413211"/>
    <lineage>
        <taxon>Bacteria</taxon>
        <taxon>Bacillati</taxon>
        <taxon>Bacillota</taxon>
        <taxon>Bacilli</taxon>
        <taxon>Bacillales</taxon>
        <taxon>Bacillaceae</taxon>
        <taxon>Tepidibacillus</taxon>
    </lineage>
</organism>
<dbReference type="NCBIfam" id="TIGR02937">
    <property type="entry name" value="sigma70-ECF"/>
    <property type="match status" value="1"/>
</dbReference>
<evidence type="ECO:0000256" key="3">
    <source>
        <dbReference type="ARBA" id="ARBA00023125"/>
    </source>
</evidence>
<dbReference type="STRING" id="1413211.U473_00310"/>
<dbReference type="RefSeq" id="WP_068722328.1">
    <property type="nucleotide sequence ID" value="NZ_LSKU01000001.1"/>
</dbReference>
<evidence type="ECO:0000256" key="4">
    <source>
        <dbReference type="ARBA" id="ARBA00023163"/>
    </source>
</evidence>
<dbReference type="GO" id="GO:0006352">
    <property type="term" value="P:DNA-templated transcription initiation"/>
    <property type="evidence" value="ECO:0007669"/>
    <property type="project" value="InterPro"/>
</dbReference>
<dbReference type="AlphaFoldDB" id="A0A135L0Y9"/>
<evidence type="ECO:0000256" key="2">
    <source>
        <dbReference type="ARBA" id="ARBA00023082"/>
    </source>
</evidence>
<accession>A0A135L0Y9</accession>
<dbReference type="OrthoDB" id="9783788at2"/>
<dbReference type="Pfam" id="PF04542">
    <property type="entry name" value="Sigma70_r2"/>
    <property type="match status" value="1"/>
</dbReference>
<dbReference type="SUPFAM" id="SSF88946">
    <property type="entry name" value="Sigma2 domain of RNA polymerase sigma factors"/>
    <property type="match status" value="1"/>
</dbReference>
<dbReference type="InterPro" id="IPR013325">
    <property type="entry name" value="RNA_pol_sigma_r2"/>
</dbReference>
<gene>
    <name evidence="6" type="ORF">U473_00310</name>
</gene>
<keyword evidence="7" id="KW-1185">Reference proteome</keyword>
<dbReference type="InterPro" id="IPR050239">
    <property type="entry name" value="Sigma-70_RNA_pol_init_factors"/>
</dbReference>
<evidence type="ECO:0000256" key="1">
    <source>
        <dbReference type="ARBA" id="ARBA00023015"/>
    </source>
</evidence>
<dbReference type="GO" id="GO:0016987">
    <property type="term" value="F:sigma factor activity"/>
    <property type="evidence" value="ECO:0007669"/>
    <property type="project" value="UniProtKB-KW"/>
</dbReference>
<dbReference type="InterPro" id="IPR007630">
    <property type="entry name" value="RNA_pol_sigma70_r4"/>
</dbReference>
<dbReference type="GO" id="GO:0003677">
    <property type="term" value="F:DNA binding"/>
    <property type="evidence" value="ECO:0007669"/>
    <property type="project" value="UniProtKB-KW"/>
</dbReference>
<feature type="domain" description="RNA polymerase sigma-70" evidence="5">
    <location>
        <begin position="213"/>
        <end position="239"/>
    </location>
</feature>
<dbReference type="Gene3D" id="1.20.140.160">
    <property type="match status" value="1"/>
</dbReference>
<dbReference type="InterPro" id="IPR000943">
    <property type="entry name" value="RNA_pol_sigma70"/>
</dbReference>
<dbReference type="InterPro" id="IPR014284">
    <property type="entry name" value="RNA_pol_sigma-70_dom"/>
</dbReference>
<keyword evidence="3" id="KW-0238">DNA-binding</keyword>
<evidence type="ECO:0000259" key="5">
    <source>
        <dbReference type="PROSITE" id="PS00716"/>
    </source>
</evidence>
<dbReference type="Pfam" id="PF04545">
    <property type="entry name" value="Sigma70_r4"/>
    <property type="match status" value="1"/>
</dbReference>
<name>A0A135L0Y9_9BACI</name>
<dbReference type="Proteomes" id="UP000070352">
    <property type="component" value="Unassembled WGS sequence"/>
</dbReference>
<comment type="caution">
    <text evidence="6">The sequence shown here is derived from an EMBL/GenBank/DDBJ whole genome shotgun (WGS) entry which is preliminary data.</text>
</comment>
<dbReference type="InterPro" id="IPR013324">
    <property type="entry name" value="RNA_pol_sigma_r3/r4-like"/>
</dbReference>
<proteinExistence type="predicted"/>
<dbReference type="InterPro" id="IPR007627">
    <property type="entry name" value="RNA_pol_sigma70_r2"/>
</dbReference>
<dbReference type="EMBL" id="LSKU01000001">
    <property type="protein sequence ID" value="KXG42660.1"/>
    <property type="molecule type" value="Genomic_DNA"/>
</dbReference>
<dbReference type="SUPFAM" id="SSF88659">
    <property type="entry name" value="Sigma3 and sigma4 domains of RNA polymerase sigma factors"/>
    <property type="match status" value="2"/>
</dbReference>
<dbReference type="PRINTS" id="PR00046">
    <property type="entry name" value="SIGMA70FCT"/>
</dbReference>
<sequence length="303" mass="35828">MTNEELVELIQSGVNVTENLGILYQQNQGILMKWAYPYSKQVDIEDLMQEAYFGLKEAAENHNAALNFKFLTYAHWRVLQKIVRYVHSNQHSKRIPEYLLQRISNYHKLKKAFLEDYGREPTKDEYMEHLQISKKVFRELERYISEIDYINLDAPILEGKTLSEVVSDNYDLEKDVTERLTQNQLSSDVWKAVDELDELKRDIIIQKYKNNCTLTEIALNKQISATRVEQIEKKALHLLSKKQWLQYLAIERFGYDSRISYKYGVQKFKDRRTSSTEFIAMKNIQIQEEISKVDNLLNNIANL</sequence>
<keyword evidence="1" id="KW-0805">Transcription regulation</keyword>
<dbReference type="PANTHER" id="PTHR30603:SF47">
    <property type="entry name" value="RNA POLYMERASE SIGMA FACTOR SIGD, CHLOROPLASTIC"/>
    <property type="match status" value="1"/>
</dbReference>
<protein>
    <recommendedName>
        <fullName evidence="5">RNA polymerase sigma-70 domain-containing protein</fullName>
    </recommendedName>
</protein>
<evidence type="ECO:0000313" key="7">
    <source>
        <dbReference type="Proteomes" id="UP000070352"/>
    </source>
</evidence>
<keyword evidence="2" id="KW-0731">Sigma factor</keyword>
<reference evidence="6 7" key="1">
    <citation type="submission" date="2016-02" db="EMBL/GenBank/DDBJ databases">
        <title>Draft Genome for Tepidibacillus decaturensis nov. sp. Strain Z9, an Anaerobic, Moderately Thermophilic and Heterotrophic Bacterium from Deep Subsurface of the Illinois Basin, USA.</title>
        <authorList>
            <person name="Dong Y."/>
            <person name="Chang J.Y."/>
            <person name="Sanford R."/>
            <person name="Fouke B.W."/>
        </authorList>
    </citation>
    <scope>NUCLEOTIDE SEQUENCE [LARGE SCALE GENOMIC DNA]</scope>
    <source>
        <strain evidence="6 7">Z9</strain>
    </source>
</reference>
<evidence type="ECO:0000313" key="6">
    <source>
        <dbReference type="EMBL" id="KXG42660.1"/>
    </source>
</evidence>